<keyword evidence="5" id="KW-0862">Zinc</keyword>
<keyword evidence="13" id="KW-1185">Reference proteome</keyword>
<comment type="subcellular location">
    <subcellularLocation>
        <location evidence="1">Membrane</location>
        <topology evidence="1">Multi-pass membrane protein</topology>
    </subcellularLocation>
</comment>
<dbReference type="FunFam" id="3.30.40.10:FF:000505">
    <property type="entry name" value="NEP1-interacting protein-like 1"/>
    <property type="match status" value="1"/>
</dbReference>
<evidence type="ECO:0000256" key="1">
    <source>
        <dbReference type="ARBA" id="ARBA00004141"/>
    </source>
</evidence>
<evidence type="ECO:0000256" key="7">
    <source>
        <dbReference type="ARBA" id="ARBA00023136"/>
    </source>
</evidence>
<comment type="similarity">
    <text evidence="8">Belongs to the RING-type zinc finger family. NIP subfamily.</text>
</comment>
<evidence type="ECO:0000256" key="4">
    <source>
        <dbReference type="ARBA" id="ARBA00022771"/>
    </source>
</evidence>
<accession>A0AAD3T5S4</accession>
<dbReference type="AlphaFoldDB" id="A0AAD3T5S4"/>
<dbReference type="PANTHER" id="PTHR46151">
    <property type="entry name" value="NEP1-INTERACTING PROTEIN-LIKE 2"/>
    <property type="match status" value="1"/>
</dbReference>
<evidence type="ECO:0000256" key="2">
    <source>
        <dbReference type="ARBA" id="ARBA00022692"/>
    </source>
</evidence>
<dbReference type="CDD" id="cd23119">
    <property type="entry name" value="RING-H2_NIPL1-like"/>
    <property type="match status" value="1"/>
</dbReference>
<dbReference type="Gene3D" id="3.30.40.10">
    <property type="entry name" value="Zinc/RING finger domain, C3HC4 (zinc finger)"/>
    <property type="match status" value="1"/>
</dbReference>
<dbReference type="PROSITE" id="PS50089">
    <property type="entry name" value="ZF_RING_2"/>
    <property type="match status" value="1"/>
</dbReference>
<dbReference type="SMART" id="SM00184">
    <property type="entry name" value="RING"/>
    <property type="match status" value="1"/>
</dbReference>
<dbReference type="SUPFAM" id="SSF57850">
    <property type="entry name" value="RING/U-box"/>
    <property type="match status" value="1"/>
</dbReference>
<reference evidence="12" key="1">
    <citation type="submission" date="2023-05" db="EMBL/GenBank/DDBJ databases">
        <title>Nepenthes gracilis genome sequencing.</title>
        <authorList>
            <person name="Fukushima K."/>
        </authorList>
    </citation>
    <scope>NUCLEOTIDE SEQUENCE</scope>
    <source>
        <strain evidence="12">SING2019-196</strain>
    </source>
</reference>
<protein>
    <recommendedName>
        <fullName evidence="11">RING-type domain-containing protein</fullName>
    </recommendedName>
</protein>
<dbReference type="Proteomes" id="UP001279734">
    <property type="component" value="Unassembled WGS sequence"/>
</dbReference>
<dbReference type="PANTHER" id="PTHR46151:SF7">
    <property type="entry name" value="NEP1-INTERACTING PROTEIN 1"/>
    <property type="match status" value="1"/>
</dbReference>
<feature type="transmembrane region" description="Helical" evidence="10">
    <location>
        <begin position="74"/>
        <end position="94"/>
    </location>
</feature>
<feature type="transmembrane region" description="Helical" evidence="10">
    <location>
        <begin position="43"/>
        <end position="67"/>
    </location>
</feature>
<evidence type="ECO:0000313" key="12">
    <source>
        <dbReference type="EMBL" id="GMH24003.1"/>
    </source>
</evidence>
<keyword evidence="7 10" id="KW-0472">Membrane</keyword>
<feature type="domain" description="RING-type" evidence="11">
    <location>
        <begin position="193"/>
        <end position="235"/>
    </location>
</feature>
<dbReference type="InterPro" id="IPR013083">
    <property type="entry name" value="Znf_RING/FYVE/PHD"/>
</dbReference>
<keyword evidence="2 10" id="KW-0812">Transmembrane</keyword>
<evidence type="ECO:0000256" key="10">
    <source>
        <dbReference type="SAM" id="Phobius"/>
    </source>
</evidence>
<dbReference type="EMBL" id="BSYO01000027">
    <property type="protein sequence ID" value="GMH24003.1"/>
    <property type="molecule type" value="Genomic_DNA"/>
</dbReference>
<evidence type="ECO:0000256" key="5">
    <source>
        <dbReference type="ARBA" id="ARBA00022833"/>
    </source>
</evidence>
<keyword evidence="6 10" id="KW-1133">Transmembrane helix</keyword>
<gene>
    <name evidence="12" type="ORF">Nepgr_025846</name>
</gene>
<organism evidence="12 13">
    <name type="scientific">Nepenthes gracilis</name>
    <name type="common">Slender pitcher plant</name>
    <dbReference type="NCBI Taxonomy" id="150966"/>
    <lineage>
        <taxon>Eukaryota</taxon>
        <taxon>Viridiplantae</taxon>
        <taxon>Streptophyta</taxon>
        <taxon>Embryophyta</taxon>
        <taxon>Tracheophyta</taxon>
        <taxon>Spermatophyta</taxon>
        <taxon>Magnoliopsida</taxon>
        <taxon>eudicotyledons</taxon>
        <taxon>Gunneridae</taxon>
        <taxon>Pentapetalae</taxon>
        <taxon>Caryophyllales</taxon>
        <taxon>Nepenthaceae</taxon>
        <taxon>Nepenthes</taxon>
    </lineage>
</organism>
<evidence type="ECO:0000256" key="9">
    <source>
        <dbReference type="PROSITE-ProRule" id="PRU00175"/>
    </source>
</evidence>
<evidence type="ECO:0000256" key="6">
    <source>
        <dbReference type="ARBA" id="ARBA00022989"/>
    </source>
</evidence>
<evidence type="ECO:0000259" key="11">
    <source>
        <dbReference type="PROSITE" id="PS50089"/>
    </source>
</evidence>
<dbReference type="InterPro" id="IPR001841">
    <property type="entry name" value="Znf_RING"/>
</dbReference>
<evidence type="ECO:0000256" key="8">
    <source>
        <dbReference type="ARBA" id="ARBA00061072"/>
    </source>
</evidence>
<comment type="caution">
    <text evidence="12">The sequence shown here is derived from an EMBL/GenBank/DDBJ whole genome shotgun (WGS) entry which is preliminary data.</text>
</comment>
<keyword evidence="3" id="KW-0479">Metal-binding</keyword>
<feature type="transmembrane region" description="Helical" evidence="10">
    <location>
        <begin position="106"/>
        <end position="123"/>
    </location>
</feature>
<evidence type="ECO:0000313" key="13">
    <source>
        <dbReference type="Proteomes" id="UP001279734"/>
    </source>
</evidence>
<sequence length="244" mass="27145">MELYEYPSQSLSSSSSSPSILYNFAQRIQDTSNLTFCAVLRNLFFAIFTFCFAFVGFLLGAMTGAFFGQETDGGLIRGTVIGAVSGAVFSLEVFESSVILWRSDESRIVCLLFLIEVIAKLLSGRLVPERIGPAILSAVQSQMGEIESIFEEGLNTFNTEGVKGLACDLVERIPKIKITTNNNADSTGEKVSCSVCLQDFQIEEMVRCLPHCHHLFHLPCIDKWLLRHGSCPLCRRDLYLNYGW</sequence>
<dbReference type="GO" id="GO:0016020">
    <property type="term" value="C:membrane"/>
    <property type="evidence" value="ECO:0007669"/>
    <property type="project" value="UniProtKB-SubCell"/>
</dbReference>
<dbReference type="GO" id="GO:0008270">
    <property type="term" value="F:zinc ion binding"/>
    <property type="evidence" value="ECO:0007669"/>
    <property type="project" value="UniProtKB-KW"/>
</dbReference>
<keyword evidence="4 9" id="KW-0863">Zinc-finger</keyword>
<name>A0AAD3T5S4_NEPGR</name>
<dbReference type="Pfam" id="PF13639">
    <property type="entry name" value="zf-RING_2"/>
    <property type="match status" value="1"/>
</dbReference>
<proteinExistence type="inferred from homology"/>
<evidence type="ECO:0000256" key="3">
    <source>
        <dbReference type="ARBA" id="ARBA00022723"/>
    </source>
</evidence>